<proteinExistence type="predicted"/>
<evidence type="ECO:0000313" key="2">
    <source>
        <dbReference type="Proteomes" id="UP000821853"/>
    </source>
</evidence>
<dbReference type="Proteomes" id="UP000821853">
    <property type="component" value="Chromosome 3"/>
</dbReference>
<keyword evidence="2" id="KW-1185">Reference proteome</keyword>
<comment type="caution">
    <text evidence="1">The sequence shown here is derived from an EMBL/GenBank/DDBJ whole genome shotgun (WGS) entry which is preliminary data.</text>
</comment>
<name>A0A9J6G8N1_HAELO</name>
<reference evidence="1 2" key="1">
    <citation type="journal article" date="2020" name="Cell">
        <title>Large-Scale Comparative Analyses of Tick Genomes Elucidate Their Genetic Diversity and Vector Capacities.</title>
        <authorList>
            <consortium name="Tick Genome and Microbiome Consortium (TIGMIC)"/>
            <person name="Jia N."/>
            <person name="Wang J."/>
            <person name="Shi W."/>
            <person name="Du L."/>
            <person name="Sun Y."/>
            <person name="Zhan W."/>
            <person name="Jiang J.F."/>
            <person name="Wang Q."/>
            <person name="Zhang B."/>
            <person name="Ji P."/>
            <person name="Bell-Sakyi L."/>
            <person name="Cui X.M."/>
            <person name="Yuan T.T."/>
            <person name="Jiang B.G."/>
            <person name="Yang W.F."/>
            <person name="Lam T.T."/>
            <person name="Chang Q.C."/>
            <person name="Ding S.J."/>
            <person name="Wang X.J."/>
            <person name="Zhu J.G."/>
            <person name="Ruan X.D."/>
            <person name="Zhao L."/>
            <person name="Wei J.T."/>
            <person name="Ye R.Z."/>
            <person name="Que T.C."/>
            <person name="Du C.H."/>
            <person name="Zhou Y.H."/>
            <person name="Cheng J.X."/>
            <person name="Dai P.F."/>
            <person name="Guo W.B."/>
            <person name="Han X.H."/>
            <person name="Huang E.J."/>
            <person name="Li L.F."/>
            <person name="Wei W."/>
            <person name="Gao Y.C."/>
            <person name="Liu J.Z."/>
            <person name="Shao H.Z."/>
            <person name="Wang X."/>
            <person name="Wang C.C."/>
            <person name="Yang T.C."/>
            <person name="Huo Q.B."/>
            <person name="Li W."/>
            <person name="Chen H.Y."/>
            <person name="Chen S.E."/>
            <person name="Zhou L.G."/>
            <person name="Ni X.B."/>
            <person name="Tian J.H."/>
            <person name="Sheng Y."/>
            <person name="Liu T."/>
            <person name="Pan Y.S."/>
            <person name="Xia L.Y."/>
            <person name="Li J."/>
            <person name="Zhao F."/>
            <person name="Cao W.C."/>
        </authorList>
    </citation>
    <scope>NUCLEOTIDE SEQUENCE [LARGE SCALE GENOMIC DNA]</scope>
    <source>
        <strain evidence="1">HaeL-2018</strain>
    </source>
</reference>
<accession>A0A9J6G8N1</accession>
<dbReference type="VEuPathDB" id="VectorBase:HLOH_045338"/>
<dbReference type="EMBL" id="JABSTR010000005">
    <property type="protein sequence ID" value="KAH9371802.1"/>
    <property type="molecule type" value="Genomic_DNA"/>
</dbReference>
<protein>
    <submittedName>
        <fullName evidence="1">Uncharacterized protein</fullName>
    </submittedName>
</protein>
<dbReference type="AlphaFoldDB" id="A0A9J6G8N1"/>
<gene>
    <name evidence="1" type="ORF">HPB48_001401</name>
</gene>
<organism evidence="1 2">
    <name type="scientific">Haemaphysalis longicornis</name>
    <name type="common">Bush tick</name>
    <dbReference type="NCBI Taxonomy" id="44386"/>
    <lineage>
        <taxon>Eukaryota</taxon>
        <taxon>Metazoa</taxon>
        <taxon>Ecdysozoa</taxon>
        <taxon>Arthropoda</taxon>
        <taxon>Chelicerata</taxon>
        <taxon>Arachnida</taxon>
        <taxon>Acari</taxon>
        <taxon>Parasitiformes</taxon>
        <taxon>Ixodida</taxon>
        <taxon>Ixodoidea</taxon>
        <taxon>Ixodidae</taxon>
        <taxon>Haemaphysalinae</taxon>
        <taxon>Haemaphysalis</taxon>
    </lineage>
</organism>
<evidence type="ECO:0000313" key="1">
    <source>
        <dbReference type="EMBL" id="KAH9371802.1"/>
    </source>
</evidence>
<sequence length="203" mass="22010">MFQYGQLGEALRALLGETAAATLTLLPSWEQNLIVTGTPDARVVDCLLGDFQLTSLKGLVDMRGNLKQTDNVCKGVITAANNETTESLQQKIKWRAGEIIDIRKYGTSNSAQLTWPSLTRARWLLAPRGQGKPLCPSSGEPMHGEGSPGLSSTRFSSCTQMCQRRECPGRTVCVTKSQPYCSKGRIRFGKNSCEQATAASLPA</sequence>